<evidence type="ECO:0000256" key="5">
    <source>
        <dbReference type="ARBA" id="ARBA00022679"/>
    </source>
</evidence>
<dbReference type="CDD" id="cd06225">
    <property type="entry name" value="HAMP"/>
    <property type="match status" value="1"/>
</dbReference>
<keyword evidence="8 11" id="KW-1133">Transmembrane helix</keyword>
<dbReference type="EC" id="2.7.13.3" evidence="3"/>
<keyword evidence="10 11" id="KW-0472">Membrane</keyword>
<dbReference type="InterPro" id="IPR036097">
    <property type="entry name" value="HisK_dim/P_sf"/>
</dbReference>
<evidence type="ECO:0000256" key="3">
    <source>
        <dbReference type="ARBA" id="ARBA00012438"/>
    </source>
</evidence>
<protein>
    <recommendedName>
        <fullName evidence="3">histidine kinase</fullName>
        <ecNumber evidence="3">2.7.13.3</ecNumber>
    </recommendedName>
</protein>
<dbReference type="SUPFAM" id="SSF158472">
    <property type="entry name" value="HAMP domain-like"/>
    <property type="match status" value="1"/>
</dbReference>
<dbReference type="Pfam" id="PF00672">
    <property type="entry name" value="HAMP"/>
    <property type="match status" value="1"/>
</dbReference>
<evidence type="ECO:0000256" key="2">
    <source>
        <dbReference type="ARBA" id="ARBA00004370"/>
    </source>
</evidence>
<dbReference type="GO" id="GO:0000155">
    <property type="term" value="F:phosphorelay sensor kinase activity"/>
    <property type="evidence" value="ECO:0007669"/>
    <property type="project" value="InterPro"/>
</dbReference>
<dbReference type="SMART" id="SM00388">
    <property type="entry name" value="HisKA"/>
    <property type="match status" value="1"/>
</dbReference>
<dbReference type="Pfam" id="PF02518">
    <property type="entry name" value="HATPase_c"/>
    <property type="match status" value="1"/>
</dbReference>
<evidence type="ECO:0000256" key="4">
    <source>
        <dbReference type="ARBA" id="ARBA00022553"/>
    </source>
</evidence>
<dbReference type="SMART" id="SM00304">
    <property type="entry name" value="HAMP"/>
    <property type="match status" value="1"/>
</dbReference>
<dbReference type="PROSITE" id="PS50109">
    <property type="entry name" value="HIS_KIN"/>
    <property type="match status" value="1"/>
</dbReference>
<evidence type="ECO:0000259" key="12">
    <source>
        <dbReference type="PROSITE" id="PS50109"/>
    </source>
</evidence>
<feature type="transmembrane region" description="Helical" evidence="11">
    <location>
        <begin position="25"/>
        <end position="43"/>
    </location>
</feature>
<dbReference type="InterPro" id="IPR050428">
    <property type="entry name" value="TCS_sensor_his_kinase"/>
</dbReference>
<dbReference type="PANTHER" id="PTHR45436">
    <property type="entry name" value="SENSOR HISTIDINE KINASE YKOH"/>
    <property type="match status" value="1"/>
</dbReference>
<dbReference type="PANTHER" id="PTHR45436:SF5">
    <property type="entry name" value="SENSOR HISTIDINE KINASE TRCS"/>
    <property type="match status" value="1"/>
</dbReference>
<keyword evidence="5" id="KW-0808">Transferase</keyword>
<evidence type="ECO:0000313" key="14">
    <source>
        <dbReference type="EMBL" id="VAX23195.1"/>
    </source>
</evidence>
<dbReference type="Gene3D" id="1.10.287.130">
    <property type="match status" value="1"/>
</dbReference>
<proteinExistence type="predicted"/>
<organism evidence="14">
    <name type="scientific">hydrothermal vent metagenome</name>
    <dbReference type="NCBI Taxonomy" id="652676"/>
    <lineage>
        <taxon>unclassified sequences</taxon>
        <taxon>metagenomes</taxon>
        <taxon>ecological metagenomes</taxon>
    </lineage>
</organism>
<name>A0A3B1CVJ3_9ZZZZ</name>
<evidence type="ECO:0000256" key="1">
    <source>
        <dbReference type="ARBA" id="ARBA00000085"/>
    </source>
</evidence>
<dbReference type="Pfam" id="PF00512">
    <property type="entry name" value="HisKA"/>
    <property type="match status" value="1"/>
</dbReference>
<dbReference type="SMART" id="SM00387">
    <property type="entry name" value="HATPase_c"/>
    <property type="match status" value="1"/>
</dbReference>
<feature type="transmembrane region" description="Helical" evidence="11">
    <location>
        <begin position="179"/>
        <end position="202"/>
    </location>
</feature>
<dbReference type="PROSITE" id="PS50885">
    <property type="entry name" value="HAMP"/>
    <property type="match status" value="1"/>
</dbReference>
<dbReference type="Gene3D" id="6.10.340.10">
    <property type="match status" value="1"/>
</dbReference>
<keyword evidence="9" id="KW-0902">Two-component regulatory system</keyword>
<dbReference type="InterPro" id="IPR003661">
    <property type="entry name" value="HisK_dim/P_dom"/>
</dbReference>
<dbReference type="EMBL" id="UOGD01000243">
    <property type="protein sequence ID" value="VAX23195.1"/>
    <property type="molecule type" value="Genomic_DNA"/>
</dbReference>
<dbReference type="InterPro" id="IPR003594">
    <property type="entry name" value="HATPase_dom"/>
</dbReference>
<dbReference type="PRINTS" id="PR00344">
    <property type="entry name" value="BCTRLSENSOR"/>
</dbReference>
<dbReference type="InterPro" id="IPR004358">
    <property type="entry name" value="Sig_transdc_His_kin-like_C"/>
</dbReference>
<keyword evidence="4" id="KW-0597">Phosphoprotein</keyword>
<feature type="domain" description="Histidine kinase" evidence="12">
    <location>
        <begin position="265"/>
        <end position="474"/>
    </location>
</feature>
<dbReference type="SUPFAM" id="SSF55874">
    <property type="entry name" value="ATPase domain of HSP90 chaperone/DNA topoisomerase II/histidine kinase"/>
    <property type="match status" value="1"/>
</dbReference>
<dbReference type="CDD" id="cd00082">
    <property type="entry name" value="HisKA"/>
    <property type="match status" value="1"/>
</dbReference>
<dbReference type="InterPro" id="IPR036890">
    <property type="entry name" value="HATPase_C_sf"/>
</dbReference>
<sequence length="476" mass="54749">MAKDIFSSQNKVKVPLITKSVKRNSIWVISLLMVVFLIFNFFMMRQLQSFFKNTIDDRLHHELGHIKASIVCDNNSFKIINPTELNEKAMGEVSENSFFLQIYDTSKNLLFASKNLENYEPIPLITLDFKGDYLFNDLNIKYTGLRTGYTKLYDCNGNLKGFIQLSTPKIKMNEVVEKIINLTLYSLPVVIFLFALISLFFIKKTLNPINKIIDVANEITATNISKRITYEAESTDELGRLKQTLNNLFDRLEFQINQISHFSDNASHQLMTPLTAINTELEFIMRNGHPKDECRESFEIIKSQTEKMIHIVKTLLILAREGETDNASRKVFNFSTLIETDLSKEFKDQKVSFEIEKNIYLKGESDYFKVVMENLISNGLKYSNNMEVTVSATVSENRVKIEVKDQGIGIPDDEKEKVFERFYRGNTSEIKGIQGYGLGLSLVKLVVKQMKGEIYIEDNYPRGTIFIVDLPIVNLV</sequence>
<dbReference type="Gene3D" id="3.30.565.10">
    <property type="entry name" value="Histidine kinase-like ATPase, C-terminal domain"/>
    <property type="match status" value="1"/>
</dbReference>
<dbReference type="CDD" id="cd00075">
    <property type="entry name" value="HATPase"/>
    <property type="match status" value="1"/>
</dbReference>
<keyword evidence="7" id="KW-0418">Kinase</keyword>
<dbReference type="SUPFAM" id="SSF47384">
    <property type="entry name" value="Homodimeric domain of signal transducing histidine kinase"/>
    <property type="match status" value="1"/>
</dbReference>
<gene>
    <name evidence="14" type="ORF">MNBD_IGNAVI01-1108</name>
</gene>
<evidence type="ECO:0000256" key="6">
    <source>
        <dbReference type="ARBA" id="ARBA00022692"/>
    </source>
</evidence>
<comment type="catalytic activity">
    <reaction evidence="1">
        <text>ATP + protein L-histidine = ADP + protein N-phospho-L-histidine.</text>
        <dbReference type="EC" id="2.7.13.3"/>
    </reaction>
</comment>
<evidence type="ECO:0000256" key="9">
    <source>
        <dbReference type="ARBA" id="ARBA00023012"/>
    </source>
</evidence>
<evidence type="ECO:0000259" key="13">
    <source>
        <dbReference type="PROSITE" id="PS50885"/>
    </source>
</evidence>
<dbReference type="AlphaFoldDB" id="A0A3B1CVJ3"/>
<comment type="subcellular location">
    <subcellularLocation>
        <location evidence="2">Membrane</location>
    </subcellularLocation>
</comment>
<feature type="domain" description="HAMP" evidence="13">
    <location>
        <begin position="203"/>
        <end position="257"/>
    </location>
</feature>
<evidence type="ECO:0000256" key="8">
    <source>
        <dbReference type="ARBA" id="ARBA00022989"/>
    </source>
</evidence>
<keyword evidence="6 11" id="KW-0812">Transmembrane</keyword>
<dbReference type="GO" id="GO:0005886">
    <property type="term" value="C:plasma membrane"/>
    <property type="evidence" value="ECO:0007669"/>
    <property type="project" value="TreeGrafter"/>
</dbReference>
<accession>A0A3B1CVJ3</accession>
<dbReference type="InterPro" id="IPR003660">
    <property type="entry name" value="HAMP_dom"/>
</dbReference>
<evidence type="ECO:0000256" key="10">
    <source>
        <dbReference type="ARBA" id="ARBA00023136"/>
    </source>
</evidence>
<evidence type="ECO:0000256" key="11">
    <source>
        <dbReference type="SAM" id="Phobius"/>
    </source>
</evidence>
<evidence type="ECO:0000256" key="7">
    <source>
        <dbReference type="ARBA" id="ARBA00022777"/>
    </source>
</evidence>
<dbReference type="InterPro" id="IPR005467">
    <property type="entry name" value="His_kinase_dom"/>
</dbReference>
<reference evidence="14" key="1">
    <citation type="submission" date="2018-06" db="EMBL/GenBank/DDBJ databases">
        <authorList>
            <person name="Zhirakovskaya E."/>
        </authorList>
    </citation>
    <scope>NUCLEOTIDE SEQUENCE</scope>
</reference>